<protein>
    <submittedName>
        <fullName evidence="1">Uncharacterized protein</fullName>
    </submittedName>
</protein>
<proteinExistence type="predicted"/>
<dbReference type="AlphaFoldDB" id="A0A9W6NCD7"/>
<comment type="caution">
    <text evidence="1">The sequence shown here is derived from an EMBL/GenBank/DDBJ whole genome shotgun (WGS) entry which is preliminary data.</text>
</comment>
<dbReference type="Proteomes" id="UP001143330">
    <property type="component" value="Unassembled WGS sequence"/>
</dbReference>
<dbReference type="EMBL" id="BSFM01000017">
    <property type="protein sequence ID" value="GLK85693.1"/>
    <property type="molecule type" value="Genomic_DNA"/>
</dbReference>
<evidence type="ECO:0000313" key="1">
    <source>
        <dbReference type="EMBL" id="GLK85693.1"/>
    </source>
</evidence>
<dbReference type="RefSeq" id="WP_213359391.1">
    <property type="nucleotide sequence ID" value="NZ_BSFM01000017.1"/>
</dbReference>
<reference evidence="1" key="1">
    <citation type="journal article" date="2014" name="Int. J. Syst. Evol. Microbiol.">
        <title>Complete genome sequence of Corynebacterium casei LMG S-19264T (=DSM 44701T), isolated from a smear-ripened cheese.</title>
        <authorList>
            <consortium name="US DOE Joint Genome Institute (JGI-PGF)"/>
            <person name="Walter F."/>
            <person name="Albersmeier A."/>
            <person name="Kalinowski J."/>
            <person name="Ruckert C."/>
        </authorList>
    </citation>
    <scope>NUCLEOTIDE SEQUENCE</scope>
    <source>
        <strain evidence="1">VKM B-2789</strain>
    </source>
</reference>
<sequence length="135" mass="14097">MTALTAERDTPYRDSREFYFPVAAAKKIFQGALVALDAAGNLTPGATATTLHGGFMAAETIDNTAGAAGAASARVLRGCYRFENSAAGDAITRADIGTNCYIVDDQTVAKTNGTNTRSVAGIVRDVDAQGVWVEF</sequence>
<accession>A0A9W6NCD7</accession>
<keyword evidence="2" id="KW-1185">Reference proteome</keyword>
<organism evidence="1 2">
    <name type="scientific">Ancylobacter defluvii</name>
    <dbReference type="NCBI Taxonomy" id="1282440"/>
    <lineage>
        <taxon>Bacteria</taxon>
        <taxon>Pseudomonadati</taxon>
        <taxon>Pseudomonadota</taxon>
        <taxon>Alphaproteobacteria</taxon>
        <taxon>Hyphomicrobiales</taxon>
        <taxon>Xanthobacteraceae</taxon>
        <taxon>Ancylobacter</taxon>
    </lineage>
</organism>
<evidence type="ECO:0000313" key="2">
    <source>
        <dbReference type="Proteomes" id="UP001143330"/>
    </source>
</evidence>
<reference evidence="1" key="2">
    <citation type="submission" date="2023-01" db="EMBL/GenBank/DDBJ databases">
        <authorList>
            <person name="Sun Q."/>
            <person name="Evtushenko L."/>
        </authorList>
    </citation>
    <scope>NUCLEOTIDE SEQUENCE</scope>
    <source>
        <strain evidence="1">VKM B-2789</strain>
    </source>
</reference>
<gene>
    <name evidence="1" type="ORF">GCM10017653_37630</name>
</gene>
<name>A0A9W6NCD7_9HYPH</name>